<sequence length="366" mass="39545">MASGMASAYPSVWLLAVGPMLSFATNLASASTAAASLRPLVCVTGASGYVASVLVQTLKDKGYRVRGTVRNVTRYQLEPVFQDVELFAADLVEEGSFDEAFHGCNAIFHCASPFISKYTDPEEELIRPAVEGTLNVLRSAVKAGVPNVVVTSSTAAIGPPQFNLDKLPKDKTFSEEDWNVDSTLEHGAYRLSKRRAEEAAWNFARDHPGLRLSVINPSFVIGPPVLTRASGVSVSTFVNMLNGEMKETGCKGSCFGAVDIRDVAEAHVRALETPAASGKRFLVSSIEGYSQLEFADILRSSNELKGYHPGLPTHLSSPVAYRPRYNRARAEKILGIRFRPIEESVLDMARKLVGSGMVADPETCGN</sequence>
<dbReference type="PANTHER" id="PTHR10366:SF564">
    <property type="entry name" value="STEROL-4-ALPHA-CARBOXYLATE 3-DEHYDROGENASE, DECARBOXYLATING"/>
    <property type="match status" value="1"/>
</dbReference>
<evidence type="ECO:0000256" key="3">
    <source>
        <dbReference type="SAM" id="SignalP"/>
    </source>
</evidence>
<dbReference type="Gene3D" id="3.40.50.720">
    <property type="entry name" value="NAD(P)-binding Rossmann-like Domain"/>
    <property type="match status" value="1"/>
</dbReference>
<evidence type="ECO:0000259" key="4">
    <source>
        <dbReference type="Pfam" id="PF01370"/>
    </source>
</evidence>
<dbReference type="PANTHER" id="PTHR10366">
    <property type="entry name" value="NAD DEPENDENT EPIMERASE/DEHYDRATASE"/>
    <property type="match status" value="1"/>
</dbReference>
<dbReference type="GO" id="GO:0016616">
    <property type="term" value="F:oxidoreductase activity, acting on the CH-OH group of donors, NAD or NADP as acceptor"/>
    <property type="evidence" value="ECO:0007669"/>
    <property type="project" value="TreeGrafter"/>
</dbReference>
<comment type="similarity">
    <text evidence="2">Belongs to the NAD(P)-dependent epimerase/dehydratase family. Dihydroflavonol-4-reductase subfamily.</text>
</comment>
<evidence type="ECO:0000256" key="2">
    <source>
        <dbReference type="ARBA" id="ARBA00023445"/>
    </source>
</evidence>
<dbReference type="SUPFAM" id="SSF51735">
    <property type="entry name" value="NAD(P)-binding Rossmann-fold domains"/>
    <property type="match status" value="1"/>
</dbReference>
<dbReference type="FunFam" id="3.40.50.720:FF:000085">
    <property type="entry name" value="Dihydroflavonol reductase"/>
    <property type="match status" value="1"/>
</dbReference>
<dbReference type="Pfam" id="PF01370">
    <property type="entry name" value="Epimerase"/>
    <property type="match status" value="1"/>
</dbReference>
<accession>A0A7S2XDM2</accession>
<feature type="signal peptide" evidence="3">
    <location>
        <begin position="1"/>
        <end position="30"/>
    </location>
</feature>
<organism evidence="5">
    <name type="scientific">Lotharella oceanica</name>
    <dbReference type="NCBI Taxonomy" id="641309"/>
    <lineage>
        <taxon>Eukaryota</taxon>
        <taxon>Sar</taxon>
        <taxon>Rhizaria</taxon>
        <taxon>Cercozoa</taxon>
        <taxon>Chlorarachniophyceae</taxon>
        <taxon>Lotharella</taxon>
    </lineage>
</organism>
<feature type="chain" id="PRO_5031034720" description="NAD-dependent epimerase/dehydratase domain-containing protein" evidence="3">
    <location>
        <begin position="31"/>
        <end position="366"/>
    </location>
</feature>
<name>A0A7S2XDM2_9EUKA</name>
<keyword evidence="3" id="KW-0732">Signal</keyword>
<dbReference type="AlphaFoldDB" id="A0A7S2XDM2"/>
<dbReference type="InterPro" id="IPR050425">
    <property type="entry name" value="NAD(P)_dehydrat-like"/>
</dbReference>
<protein>
    <recommendedName>
        <fullName evidence="4">NAD-dependent epimerase/dehydratase domain-containing protein</fullName>
    </recommendedName>
</protein>
<evidence type="ECO:0000313" key="5">
    <source>
        <dbReference type="EMBL" id="CAD9771016.1"/>
    </source>
</evidence>
<dbReference type="InterPro" id="IPR036291">
    <property type="entry name" value="NAD(P)-bd_dom_sf"/>
</dbReference>
<reference evidence="5" key="1">
    <citation type="submission" date="2021-01" db="EMBL/GenBank/DDBJ databases">
        <authorList>
            <person name="Corre E."/>
            <person name="Pelletier E."/>
            <person name="Niang G."/>
            <person name="Scheremetjew M."/>
            <person name="Finn R."/>
            <person name="Kale V."/>
            <person name="Holt S."/>
            <person name="Cochrane G."/>
            <person name="Meng A."/>
            <person name="Brown T."/>
            <person name="Cohen L."/>
        </authorList>
    </citation>
    <scope>NUCLEOTIDE SEQUENCE</scope>
    <source>
        <strain evidence="5">CCMP622</strain>
    </source>
</reference>
<gene>
    <name evidence="5" type="ORF">LSP00402_LOCUS15005</name>
</gene>
<keyword evidence="1" id="KW-0560">Oxidoreductase</keyword>
<dbReference type="EMBL" id="HBHP01024127">
    <property type="protein sequence ID" value="CAD9771016.1"/>
    <property type="molecule type" value="Transcribed_RNA"/>
</dbReference>
<dbReference type="InterPro" id="IPR001509">
    <property type="entry name" value="Epimerase_deHydtase"/>
</dbReference>
<evidence type="ECO:0000256" key="1">
    <source>
        <dbReference type="ARBA" id="ARBA00023002"/>
    </source>
</evidence>
<proteinExistence type="inferred from homology"/>
<feature type="domain" description="NAD-dependent epimerase/dehydratase" evidence="4">
    <location>
        <begin position="41"/>
        <end position="278"/>
    </location>
</feature>